<gene>
    <name evidence="1" type="ORF">CfE428DRAFT_1963</name>
</gene>
<dbReference type="InParanoid" id="B4CZ75"/>
<evidence type="ECO:0000313" key="1">
    <source>
        <dbReference type="EMBL" id="EDY20766.1"/>
    </source>
</evidence>
<comment type="caution">
    <text evidence="1">The sequence shown here is derived from an EMBL/GenBank/DDBJ whole genome shotgun (WGS) entry which is preliminary data.</text>
</comment>
<keyword evidence="2" id="KW-1185">Reference proteome</keyword>
<dbReference type="EMBL" id="ABVL01000004">
    <property type="protein sequence ID" value="EDY20766.1"/>
    <property type="molecule type" value="Genomic_DNA"/>
</dbReference>
<dbReference type="AlphaFoldDB" id="B4CZ75"/>
<dbReference type="eggNOG" id="COG4225">
    <property type="taxonomic scope" value="Bacteria"/>
</dbReference>
<dbReference type="STRING" id="497964.CfE428DRAFT_1963"/>
<evidence type="ECO:0000313" key="2">
    <source>
        <dbReference type="Proteomes" id="UP000005824"/>
    </source>
</evidence>
<dbReference type="Proteomes" id="UP000005824">
    <property type="component" value="Unassembled WGS sequence"/>
</dbReference>
<accession>B4CZ75</accession>
<protein>
    <submittedName>
        <fullName evidence="1">Uncharacterized protein</fullName>
    </submittedName>
</protein>
<name>B4CZ75_9BACT</name>
<organism evidence="1 2">
    <name type="scientific">Chthoniobacter flavus Ellin428</name>
    <dbReference type="NCBI Taxonomy" id="497964"/>
    <lineage>
        <taxon>Bacteria</taxon>
        <taxon>Pseudomonadati</taxon>
        <taxon>Verrucomicrobiota</taxon>
        <taxon>Spartobacteria</taxon>
        <taxon>Chthoniobacterales</taxon>
        <taxon>Chthoniobacteraceae</taxon>
        <taxon>Chthoniobacter</taxon>
    </lineage>
</organism>
<dbReference type="RefSeq" id="WP_006979288.1">
    <property type="nucleotide sequence ID" value="NZ_ABVL01000004.1"/>
</dbReference>
<reference evidence="1 2" key="1">
    <citation type="journal article" date="2011" name="J. Bacteriol.">
        <title>Genome sequence of Chthoniobacter flavus Ellin428, an aerobic heterotrophic soil bacterium.</title>
        <authorList>
            <person name="Kant R."/>
            <person name="van Passel M.W."/>
            <person name="Palva A."/>
            <person name="Lucas S."/>
            <person name="Lapidus A."/>
            <person name="Glavina Del Rio T."/>
            <person name="Dalin E."/>
            <person name="Tice H."/>
            <person name="Bruce D."/>
            <person name="Goodwin L."/>
            <person name="Pitluck S."/>
            <person name="Larimer F.W."/>
            <person name="Land M.L."/>
            <person name="Hauser L."/>
            <person name="Sangwan P."/>
            <person name="de Vos W.M."/>
            <person name="Janssen P.H."/>
            <person name="Smidt H."/>
        </authorList>
    </citation>
    <scope>NUCLEOTIDE SEQUENCE [LARGE SCALE GENOMIC DNA]</scope>
    <source>
        <strain evidence="1 2">Ellin428</strain>
    </source>
</reference>
<proteinExistence type="predicted"/>
<sequence length="719" mass="79313" precursor="true">MPRFKSLFVATSLVTALHAQDLPATLPQLQFHLTARPWQPLRISRDQYLDAIEGICRFTVQHQDAHGAVIDPFLHREHQYSTPYFAFAVGTLIHAGRAADLLDNGVRAMDRATECFAKGDAKIPDAHGEFFLACLPGALELYRDHVPAEKIVLWRDRLKTPREQLVHGGLNNWRTYGMKGEWLRAKMGLVEHDSAVAFIEDSWLHGQQRDRIVGDKWNLYQDHTTNPEPHAVEAVGRGNLLALVESGYDGPSSGEIRQAVERGTATTLLLQDPSGQCPPNGRTDDHVFNDVLYQLAFDVMAERAHAAGDDLLAGEYRHAAMLSFQSIARWRRQDAPWAGSYYVTKNHFDPAERVGYQPASNYGNYNGAVMMHLAESWLSRKTEIPEQPAPTEIGGYAAAMDGKFASVVANAGGMQIFADVRSDTYKVYDKYWSALGVVRFARAGWDSRLGPSDGERESKTGRGITFAPTWTEDGHWVRMADVPDRYRGKFSVQFAHPLLVRCAIDYAPFKGSGPSFRQDFVLTPDGVLVTTHAKGTTDFGVTWPLLENDGAPLRTKIGDHSATTSYGDGADEEAFLAISTGAVTPENDEHLRSTYGWLLPVRALATDGLNQTFVYPRSPSDPAAEKVRASLRVTDDGFQSSLGAVHGTLYIGRTSAGGEGNAIDLDGDGKPDVTFDTTCQFVLQLRDKKVVAVEADRKTTAHINGRSIALEPYHPTSTQ</sequence>